<name>A0A1H9F8L7_9BACT</name>
<organism evidence="2 3">
    <name type="scientific">Neolewinella agarilytica</name>
    <dbReference type="NCBI Taxonomy" id="478744"/>
    <lineage>
        <taxon>Bacteria</taxon>
        <taxon>Pseudomonadati</taxon>
        <taxon>Bacteroidota</taxon>
        <taxon>Saprospiria</taxon>
        <taxon>Saprospirales</taxon>
        <taxon>Lewinellaceae</taxon>
        <taxon>Neolewinella</taxon>
    </lineage>
</organism>
<sequence length="229" mass="26202">MRIPDRYYGLHPAFAWLISLVMAGFGLMVTFAVFEVDDSLGFFGDMLGLLLIAPLLMFLWTPFIRVAGWYKYYSPLFLVFGESKTRIEIHSGPSVDYLLHLRGIPPGKELQRTVLAFYLQGLLNIADKVASSEDPATVEIVGTSYFFSDRSVERMGFQVSPGGWLHRINLVFSFLELFLLNSLSAGKVKVPNIFKVKKASMSGERLLEHREYIQRLYDRMATERNRAWE</sequence>
<keyword evidence="1" id="KW-1133">Transmembrane helix</keyword>
<dbReference type="RefSeq" id="WP_090167566.1">
    <property type="nucleotide sequence ID" value="NZ_FOFB01000008.1"/>
</dbReference>
<keyword evidence="3" id="KW-1185">Reference proteome</keyword>
<evidence type="ECO:0000256" key="1">
    <source>
        <dbReference type="SAM" id="Phobius"/>
    </source>
</evidence>
<reference evidence="3" key="1">
    <citation type="submission" date="2016-10" db="EMBL/GenBank/DDBJ databases">
        <authorList>
            <person name="Varghese N."/>
            <person name="Submissions S."/>
        </authorList>
    </citation>
    <scope>NUCLEOTIDE SEQUENCE [LARGE SCALE GENOMIC DNA]</scope>
    <source>
        <strain evidence="3">DSM 24740</strain>
    </source>
</reference>
<keyword evidence="1" id="KW-0472">Membrane</keyword>
<dbReference type="Proteomes" id="UP000199021">
    <property type="component" value="Unassembled WGS sequence"/>
</dbReference>
<dbReference type="AlphaFoldDB" id="A0A1H9F8L7"/>
<keyword evidence="1" id="KW-0812">Transmembrane</keyword>
<gene>
    <name evidence="2" type="ORF">SAMN05444359_108131</name>
</gene>
<evidence type="ECO:0000313" key="2">
    <source>
        <dbReference type="EMBL" id="SEQ34290.1"/>
    </source>
</evidence>
<dbReference type="EMBL" id="FOFB01000008">
    <property type="protein sequence ID" value="SEQ34290.1"/>
    <property type="molecule type" value="Genomic_DNA"/>
</dbReference>
<dbReference type="OrthoDB" id="981982at2"/>
<feature type="transmembrane region" description="Helical" evidence="1">
    <location>
        <begin position="40"/>
        <end position="61"/>
    </location>
</feature>
<evidence type="ECO:0000313" key="3">
    <source>
        <dbReference type="Proteomes" id="UP000199021"/>
    </source>
</evidence>
<feature type="transmembrane region" description="Helical" evidence="1">
    <location>
        <begin position="12"/>
        <end position="34"/>
    </location>
</feature>
<protein>
    <submittedName>
        <fullName evidence="2">Uncharacterized protein</fullName>
    </submittedName>
</protein>
<accession>A0A1H9F8L7</accession>
<dbReference type="InParanoid" id="A0A1H9F8L7"/>
<proteinExistence type="predicted"/>